<organism evidence="7">
    <name type="scientific">marine sediment metagenome</name>
    <dbReference type="NCBI Taxonomy" id="412755"/>
    <lineage>
        <taxon>unclassified sequences</taxon>
        <taxon>metagenomes</taxon>
        <taxon>ecological metagenomes</taxon>
    </lineage>
</organism>
<evidence type="ECO:0000256" key="3">
    <source>
        <dbReference type="ARBA" id="ARBA00022692"/>
    </source>
</evidence>
<feature type="transmembrane region" description="Helical" evidence="6">
    <location>
        <begin position="12"/>
        <end position="33"/>
    </location>
</feature>
<dbReference type="InterPro" id="IPR045035">
    <property type="entry name" value="YSL-like"/>
</dbReference>
<evidence type="ECO:0000256" key="4">
    <source>
        <dbReference type="ARBA" id="ARBA00022989"/>
    </source>
</evidence>
<dbReference type="InterPro" id="IPR004813">
    <property type="entry name" value="OPT"/>
</dbReference>
<evidence type="ECO:0000256" key="6">
    <source>
        <dbReference type="SAM" id="Phobius"/>
    </source>
</evidence>
<proteinExistence type="predicted"/>
<dbReference type="GO" id="GO:0035673">
    <property type="term" value="F:oligopeptide transmembrane transporter activity"/>
    <property type="evidence" value="ECO:0007669"/>
    <property type="project" value="InterPro"/>
</dbReference>
<protein>
    <recommendedName>
        <fullName evidence="8">Oligopeptide transporter, OPT family</fullName>
    </recommendedName>
</protein>
<comment type="subcellular location">
    <subcellularLocation>
        <location evidence="1">Membrane</location>
        <topology evidence="1">Multi-pass membrane protein</topology>
    </subcellularLocation>
</comment>
<dbReference type="Pfam" id="PF03169">
    <property type="entry name" value="OPT"/>
    <property type="match status" value="1"/>
</dbReference>
<feature type="transmembrane region" description="Helical" evidence="6">
    <location>
        <begin position="102"/>
        <end position="120"/>
    </location>
</feature>
<feature type="transmembrane region" description="Helical" evidence="6">
    <location>
        <begin position="39"/>
        <end position="58"/>
    </location>
</feature>
<dbReference type="AlphaFoldDB" id="X1FRX8"/>
<dbReference type="PANTHER" id="PTHR31645:SF0">
    <property type="entry name" value="OLIGOPEPTIDE TRANSPORTER YGL114W-RELATED"/>
    <property type="match status" value="1"/>
</dbReference>
<evidence type="ECO:0000256" key="2">
    <source>
        <dbReference type="ARBA" id="ARBA00022448"/>
    </source>
</evidence>
<gene>
    <name evidence="7" type="ORF">S03H2_39136</name>
</gene>
<dbReference type="PANTHER" id="PTHR31645">
    <property type="entry name" value="OLIGOPEPTIDE TRANSPORTER YGL114W-RELATED"/>
    <property type="match status" value="1"/>
</dbReference>
<accession>X1FRX8</accession>
<name>X1FRX8_9ZZZZ</name>
<keyword evidence="2" id="KW-0813">Transport</keyword>
<comment type="caution">
    <text evidence="7">The sequence shown here is derived from an EMBL/GenBank/DDBJ whole genome shotgun (WGS) entry which is preliminary data.</text>
</comment>
<feature type="non-terminal residue" evidence="7">
    <location>
        <position position="121"/>
    </location>
</feature>
<sequence>MNLQGRSLPEITVKAVILGVVLSVVLAAANAYLGLFAGMTVSASIPAAVVSMGVLRFFRRSNILENNIVQTAASAGESLAAGVIFTLPALVIMNYWTEFDFIWVTVIAGFGGLLGVLFTIP</sequence>
<evidence type="ECO:0000256" key="1">
    <source>
        <dbReference type="ARBA" id="ARBA00004141"/>
    </source>
</evidence>
<feature type="transmembrane region" description="Helical" evidence="6">
    <location>
        <begin position="79"/>
        <end position="96"/>
    </location>
</feature>
<evidence type="ECO:0000313" key="7">
    <source>
        <dbReference type="EMBL" id="GAH47742.1"/>
    </source>
</evidence>
<keyword evidence="3 6" id="KW-0812">Transmembrane</keyword>
<evidence type="ECO:0000256" key="5">
    <source>
        <dbReference type="ARBA" id="ARBA00023136"/>
    </source>
</evidence>
<reference evidence="7" key="1">
    <citation type="journal article" date="2014" name="Front. Microbiol.">
        <title>High frequency of phylogenetically diverse reductive dehalogenase-homologous genes in deep subseafloor sedimentary metagenomes.</title>
        <authorList>
            <person name="Kawai M."/>
            <person name="Futagami T."/>
            <person name="Toyoda A."/>
            <person name="Takaki Y."/>
            <person name="Nishi S."/>
            <person name="Hori S."/>
            <person name="Arai W."/>
            <person name="Tsubouchi T."/>
            <person name="Morono Y."/>
            <person name="Uchiyama I."/>
            <person name="Ito T."/>
            <person name="Fujiyama A."/>
            <person name="Inagaki F."/>
            <person name="Takami H."/>
        </authorList>
    </citation>
    <scope>NUCLEOTIDE SEQUENCE</scope>
    <source>
        <strain evidence="7">Expedition CK06-06</strain>
    </source>
</reference>
<evidence type="ECO:0008006" key="8">
    <source>
        <dbReference type="Google" id="ProtNLM"/>
    </source>
</evidence>
<dbReference type="EMBL" id="BARU01024171">
    <property type="protein sequence ID" value="GAH47742.1"/>
    <property type="molecule type" value="Genomic_DNA"/>
</dbReference>
<keyword evidence="5 6" id="KW-0472">Membrane</keyword>
<keyword evidence="4 6" id="KW-1133">Transmembrane helix</keyword>
<dbReference type="GO" id="GO:0016020">
    <property type="term" value="C:membrane"/>
    <property type="evidence" value="ECO:0007669"/>
    <property type="project" value="UniProtKB-SubCell"/>
</dbReference>